<dbReference type="AlphaFoldDB" id="A0AAU7ZU29"/>
<sequence length="40" mass="4404">MPLNSLMLHGIVYAKQAKYLTTDPGNDFADEVHSYFGTGT</sequence>
<reference evidence="1" key="1">
    <citation type="submission" date="2023-08" db="EMBL/GenBank/DDBJ databases">
        <authorList>
            <person name="Messyasz A."/>
            <person name="Mannisto M.K."/>
            <person name="Kerkhof L.J."/>
            <person name="Haggblom M."/>
        </authorList>
    </citation>
    <scope>NUCLEOTIDE SEQUENCE</scope>
    <source>
        <strain evidence="1">X5P6</strain>
    </source>
</reference>
<evidence type="ECO:0000313" key="1">
    <source>
        <dbReference type="EMBL" id="XCB34437.1"/>
    </source>
</evidence>
<dbReference type="EMBL" id="CP132942">
    <property type="protein sequence ID" value="XCB34437.1"/>
    <property type="molecule type" value="Genomic_DNA"/>
</dbReference>
<proteinExistence type="predicted"/>
<name>A0AAU7ZU29_9BACT</name>
<organism evidence="1">
    <name type="scientific">Tunturiibacter psychrotolerans</name>
    <dbReference type="NCBI Taxonomy" id="3069686"/>
    <lineage>
        <taxon>Bacteria</taxon>
        <taxon>Pseudomonadati</taxon>
        <taxon>Acidobacteriota</taxon>
        <taxon>Terriglobia</taxon>
        <taxon>Terriglobales</taxon>
        <taxon>Acidobacteriaceae</taxon>
        <taxon>Tunturiibacter</taxon>
    </lineage>
</organism>
<protein>
    <submittedName>
        <fullName evidence="1">Uncharacterized protein</fullName>
    </submittedName>
</protein>
<accession>A0AAU7ZU29</accession>
<dbReference type="RefSeq" id="WP_353065581.1">
    <property type="nucleotide sequence ID" value="NZ_CP132942.1"/>
</dbReference>
<reference evidence="1" key="2">
    <citation type="journal article" date="2024" name="Environ. Microbiol.">
        <title>Genome analysis and description of Tunturibacter gen. nov. expands the diversity of Terriglobia in tundra soils.</title>
        <authorList>
            <person name="Messyasz A."/>
            <person name="Mannisto M.K."/>
            <person name="Kerkhof L.J."/>
            <person name="Haggblom M.M."/>
        </authorList>
    </citation>
    <scope>NUCLEOTIDE SEQUENCE</scope>
    <source>
        <strain evidence="1">X5P6</strain>
    </source>
</reference>
<dbReference type="KEGG" id="tpsc:RBB77_05990"/>
<gene>
    <name evidence="1" type="ORF">RBB77_05990</name>
</gene>